<dbReference type="Proteomes" id="UP001140949">
    <property type="component" value="Unassembled WGS sequence"/>
</dbReference>
<feature type="region of interest" description="Disordered" evidence="1">
    <location>
        <begin position="29"/>
        <end position="223"/>
    </location>
</feature>
<reference evidence="4" key="2">
    <citation type="submission" date="2023-04" db="EMBL/GenBank/DDBJ databases">
        <authorList>
            <person name="Bruccoleri R.E."/>
            <person name="Oakeley E.J."/>
            <person name="Faust A.-M."/>
            <person name="Dessus-Babus S."/>
            <person name="Altorfer M."/>
            <person name="Burckhardt D."/>
            <person name="Oertli M."/>
            <person name="Naumann U."/>
            <person name="Petersen F."/>
            <person name="Wong J."/>
        </authorList>
    </citation>
    <scope>NUCLEOTIDE SEQUENCE</scope>
    <source>
        <strain evidence="4">GSM-AAB239-AS_SAM_17_03QT</strain>
        <tissue evidence="4">Leaf</tissue>
    </source>
</reference>
<feature type="domain" description="CBF1-interacting co-repressor CIR N-terminal" evidence="2">
    <location>
        <begin position="14"/>
        <end position="50"/>
    </location>
</feature>
<keyword evidence="5" id="KW-1185">Reference proteome</keyword>
<comment type="caution">
    <text evidence="4">The sequence shown here is derived from an EMBL/GenBank/DDBJ whole genome shotgun (WGS) entry which is preliminary data.</text>
</comment>
<dbReference type="EMBL" id="JANAVB010033020">
    <property type="protein sequence ID" value="KAJ6809178.1"/>
    <property type="molecule type" value="Genomic_DNA"/>
</dbReference>
<dbReference type="SMART" id="SM01083">
    <property type="entry name" value="Cir_N"/>
    <property type="match status" value="1"/>
</dbReference>
<dbReference type="AlphaFoldDB" id="A0AAX6FP07"/>
<proteinExistence type="predicted"/>
<feature type="compositionally biased region" description="Polar residues" evidence="1">
    <location>
        <begin position="75"/>
        <end position="84"/>
    </location>
</feature>
<gene>
    <name evidence="3" type="ORF">M6B38_161305</name>
    <name evidence="4" type="ORF">M6B38_407440</name>
</gene>
<name>A0AAX6FP07_IRIPA</name>
<keyword evidence="4" id="KW-0675">Receptor</keyword>
<feature type="compositionally biased region" description="Basic and acidic residues" evidence="1">
    <location>
        <begin position="159"/>
        <end position="210"/>
    </location>
</feature>
<feature type="compositionally biased region" description="Basic and acidic residues" evidence="1">
    <location>
        <begin position="29"/>
        <end position="57"/>
    </location>
</feature>
<protein>
    <submittedName>
        <fullName evidence="4">Leukocyte receptor cluster member 1-like protein</fullName>
    </submittedName>
</protein>
<accession>A0AAX6FP07</accession>
<feature type="compositionally biased region" description="Basic and acidic residues" evidence="1">
    <location>
        <begin position="86"/>
        <end position="112"/>
    </location>
</feature>
<evidence type="ECO:0000313" key="4">
    <source>
        <dbReference type="EMBL" id="KAJ6818157.1"/>
    </source>
</evidence>
<evidence type="ECO:0000313" key="5">
    <source>
        <dbReference type="Proteomes" id="UP001140949"/>
    </source>
</evidence>
<evidence type="ECO:0000313" key="3">
    <source>
        <dbReference type="EMBL" id="KAJ6809178.1"/>
    </source>
</evidence>
<reference evidence="4" key="1">
    <citation type="journal article" date="2023" name="GigaByte">
        <title>Genome assembly of the bearded iris, Iris pallida Lam.</title>
        <authorList>
            <person name="Bruccoleri R.E."/>
            <person name="Oakeley E.J."/>
            <person name="Faust A.M.E."/>
            <person name="Altorfer M."/>
            <person name="Dessus-Babus S."/>
            <person name="Burckhardt D."/>
            <person name="Oertli M."/>
            <person name="Naumann U."/>
            <person name="Petersen F."/>
            <person name="Wong J."/>
        </authorList>
    </citation>
    <scope>NUCLEOTIDE SEQUENCE</scope>
    <source>
        <strain evidence="4">GSM-AAB239-AS_SAM_17_03QT</strain>
    </source>
</reference>
<evidence type="ECO:0000259" key="2">
    <source>
        <dbReference type="SMART" id="SM01083"/>
    </source>
</evidence>
<dbReference type="PANTHER" id="PTHR31861">
    <property type="entry name" value="OS10G0507500 PROTEIN"/>
    <property type="match status" value="1"/>
</dbReference>
<evidence type="ECO:0000256" key="1">
    <source>
        <dbReference type="SAM" id="MobiDB-lite"/>
    </source>
</evidence>
<dbReference type="PANTHER" id="PTHR31861:SF15">
    <property type="entry name" value="DUF577 DOMAIN-CONTAINING PROTEIN"/>
    <property type="match status" value="1"/>
</dbReference>
<dbReference type="InterPro" id="IPR019339">
    <property type="entry name" value="CIR_N_dom"/>
</dbReference>
<organism evidence="4 5">
    <name type="scientific">Iris pallida</name>
    <name type="common">Sweet iris</name>
    <dbReference type="NCBI Taxonomy" id="29817"/>
    <lineage>
        <taxon>Eukaryota</taxon>
        <taxon>Viridiplantae</taxon>
        <taxon>Streptophyta</taxon>
        <taxon>Embryophyta</taxon>
        <taxon>Tracheophyta</taxon>
        <taxon>Spermatophyta</taxon>
        <taxon>Magnoliopsida</taxon>
        <taxon>Liliopsida</taxon>
        <taxon>Asparagales</taxon>
        <taxon>Iridaceae</taxon>
        <taxon>Iridoideae</taxon>
        <taxon>Irideae</taxon>
        <taxon>Iris</taxon>
    </lineage>
</organism>
<sequence length="223" mass="25836">MGGHGGLNILPQKRWNVYRFDNIEKVRQDEEAAAREEQLKREQSRRRDSEFRLEQLRQARNPNPIPAPSSSSSNHMNLFENSQGLDGEKKKEKEEEKKKPSSSSSRDEQGERGKKRKREEAPVITPEDEKYKLGYGLVGKGVKAPWYTMSRPPSPAVEAKGDRSKERHSGSGDAKKNKKKSMEELREERMRRERKERDREAELVRSKDKAVSAAEKGFSRRRM</sequence>
<dbReference type="EMBL" id="JANAVB010027397">
    <property type="protein sequence ID" value="KAJ6818157.1"/>
    <property type="molecule type" value="Genomic_DNA"/>
</dbReference>